<evidence type="ECO:0000259" key="2">
    <source>
        <dbReference type="Pfam" id="PF12146"/>
    </source>
</evidence>
<dbReference type="EMBL" id="CP009961">
    <property type="protein sequence ID" value="AKG38362.1"/>
    <property type="molecule type" value="Genomic_DNA"/>
</dbReference>
<dbReference type="AlphaFoldDB" id="A0A0F7FGL7"/>
<dbReference type="KEGG" id="thf:MA03_02470"/>
<accession>A0A0F7FGL7</accession>
<dbReference type="Gene3D" id="3.40.50.1820">
    <property type="entry name" value="alpha/beta hydrolase"/>
    <property type="match status" value="1"/>
</dbReference>
<sequence>MRLILLLVLVSLYLALTLAIINLDSNITSQEGYLASNGSILRYKIWYNKDLASPRTVVFLFHGFGGSSEMMGWIAVELARNGFLAVAYDTRGHGKSSGKLSYNTSVITGDYKALIEALNLTQANITLVGHSMGGAAVQLLVQEGFPVKNLIVVASQPRLNPSPVRSLLVLAKLDEIFNPSSLNSSSLIGWRIVILPCEDHLSVLYSPRAIQAILDYLTPYENVNMSGLRLAVTLARSFTLLVLLSILPLYLTGSSIAPRPKGETRKVVLAATLAASLAPLTYILFAKVTSAPIAAYILSVLLLQALGSLVAVKPYREIIITTVRSLELQYVSKGLLMGLVIYLILYETLQPFMNVSPSISRVWLFLSMLVIITPTVFLFEMLGRPQLIGASLLGSIAKSFITRSLGFLAAWLVVSAIMPAGFAGYLLIVTFMSLILLLPIESAATVWVYKGGSPWVNVVWISLVLGLILSAVTPLV</sequence>
<reference evidence="3 4" key="1">
    <citation type="journal article" date="2015" name="Stand. Genomic Sci.">
        <title>Complete genome sequence of and proposal of Thermofilum uzonense sp. nov. a novel hyperthermophilic crenarchaeon and emended description of the genus Thermofilum.</title>
        <authorList>
            <person name="Toshchakov S.V."/>
            <person name="Korzhenkov A.A."/>
            <person name="Samarov N.I."/>
            <person name="Mazunin I.O."/>
            <person name="Mozhey O.I."/>
            <person name="Shmyr I.S."/>
            <person name="Derbikova K.S."/>
            <person name="Taranov E.A."/>
            <person name="Dominova I.N."/>
            <person name="Bonch-Osmolovskaya E.A."/>
            <person name="Patrushev M.V."/>
            <person name="Podosokorskaya O.A."/>
            <person name="Kublanov I.V."/>
        </authorList>
    </citation>
    <scope>NUCLEOTIDE SEQUENCE [LARGE SCALE GENOMIC DNA]</scope>
    <source>
        <strain evidence="3 4">1807-2</strain>
    </source>
</reference>
<feature type="transmembrane region" description="Helical" evidence="1">
    <location>
        <begin position="424"/>
        <end position="448"/>
    </location>
</feature>
<feature type="transmembrane region" description="Helical" evidence="1">
    <location>
        <begin position="400"/>
        <end position="418"/>
    </location>
</feature>
<dbReference type="PANTHER" id="PTHR43194:SF2">
    <property type="entry name" value="PEROXISOMAL MEMBRANE PROTEIN LPX1"/>
    <property type="match status" value="1"/>
</dbReference>
<dbReference type="HOGENOM" id="CLU_569411_0_0_2"/>
<dbReference type="InterPro" id="IPR029058">
    <property type="entry name" value="AB_hydrolase_fold"/>
</dbReference>
<evidence type="ECO:0000313" key="3">
    <source>
        <dbReference type="EMBL" id="AKG38362.1"/>
    </source>
</evidence>
<evidence type="ECO:0000256" key="1">
    <source>
        <dbReference type="SAM" id="Phobius"/>
    </source>
</evidence>
<keyword evidence="1" id="KW-1133">Transmembrane helix</keyword>
<feature type="transmembrane region" description="Helical" evidence="1">
    <location>
        <begin position="291"/>
        <end position="310"/>
    </location>
</feature>
<organism evidence="3 4">
    <name type="scientific">Infirmifilum uzonense</name>
    <dbReference type="NCBI Taxonomy" id="1550241"/>
    <lineage>
        <taxon>Archaea</taxon>
        <taxon>Thermoproteota</taxon>
        <taxon>Thermoprotei</taxon>
        <taxon>Thermofilales</taxon>
        <taxon>Thermofilaceae</taxon>
        <taxon>Infirmifilum</taxon>
    </lineage>
</organism>
<feature type="transmembrane region" description="Helical" evidence="1">
    <location>
        <begin position="330"/>
        <end position="349"/>
    </location>
</feature>
<keyword evidence="1" id="KW-0472">Membrane</keyword>
<feature type="transmembrane region" description="Helical" evidence="1">
    <location>
        <begin position="230"/>
        <end position="251"/>
    </location>
</feature>
<dbReference type="OrthoDB" id="7531at2157"/>
<dbReference type="RefSeq" id="WP_052883756.1">
    <property type="nucleotide sequence ID" value="NZ_CP009961.1"/>
</dbReference>
<evidence type="ECO:0000313" key="4">
    <source>
        <dbReference type="Proteomes" id="UP000067434"/>
    </source>
</evidence>
<dbReference type="GeneID" id="25401059"/>
<feature type="transmembrane region" description="Helical" evidence="1">
    <location>
        <begin position="361"/>
        <end position="379"/>
    </location>
</feature>
<dbReference type="Pfam" id="PF12146">
    <property type="entry name" value="Hydrolase_4"/>
    <property type="match status" value="1"/>
</dbReference>
<proteinExistence type="predicted"/>
<dbReference type="PANTHER" id="PTHR43194">
    <property type="entry name" value="HYDROLASE ALPHA/BETA FOLD FAMILY"/>
    <property type="match status" value="1"/>
</dbReference>
<dbReference type="Proteomes" id="UP000067434">
    <property type="component" value="Chromosome"/>
</dbReference>
<dbReference type="SUPFAM" id="SSF53474">
    <property type="entry name" value="alpha/beta-Hydrolases"/>
    <property type="match status" value="1"/>
</dbReference>
<dbReference type="InterPro" id="IPR050228">
    <property type="entry name" value="Carboxylesterase_BioH"/>
</dbReference>
<protein>
    <recommendedName>
        <fullName evidence="2">Serine aminopeptidase S33 domain-containing protein</fullName>
    </recommendedName>
</protein>
<keyword evidence="1" id="KW-0812">Transmembrane</keyword>
<feature type="transmembrane region" description="Helical" evidence="1">
    <location>
        <begin position="267"/>
        <end position="285"/>
    </location>
</feature>
<feature type="transmembrane region" description="Helical" evidence="1">
    <location>
        <begin position="455"/>
        <end position="475"/>
    </location>
</feature>
<keyword evidence="4" id="KW-1185">Reference proteome</keyword>
<name>A0A0F7FGL7_9CREN</name>
<dbReference type="STRING" id="1550241.MA03_02470"/>
<dbReference type="PATRIC" id="fig|1550241.5.peg.507"/>
<dbReference type="InterPro" id="IPR022742">
    <property type="entry name" value="Hydrolase_4"/>
</dbReference>
<feature type="domain" description="Serine aminopeptidase S33" evidence="2">
    <location>
        <begin position="53"/>
        <end position="169"/>
    </location>
</feature>
<gene>
    <name evidence="3" type="ORF">MA03_02470</name>
</gene>